<accession>A0A9W4UNI9</accession>
<dbReference type="EMBL" id="CAOQHR010000009">
    <property type="protein sequence ID" value="CAI6339255.1"/>
    <property type="molecule type" value="Genomic_DNA"/>
</dbReference>
<comment type="caution">
    <text evidence="4">The sequence shown here is derived from an EMBL/GenBank/DDBJ whole genome shotgun (WGS) entry which is preliminary data.</text>
</comment>
<evidence type="ECO:0000313" key="5">
    <source>
        <dbReference type="Proteomes" id="UP001152607"/>
    </source>
</evidence>
<feature type="chain" id="PRO_5040939623" description="Peptidase A1 domain-containing protein" evidence="3">
    <location>
        <begin position="27"/>
        <end position="615"/>
    </location>
</feature>
<evidence type="ECO:0000256" key="2">
    <source>
        <dbReference type="SAM" id="Phobius"/>
    </source>
</evidence>
<dbReference type="AlphaFoldDB" id="A0A9W4UNI9"/>
<organism evidence="4 5">
    <name type="scientific">Periconia digitata</name>
    <dbReference type="NCBI Taxonomy" id="1303443"/>
    <lineage>
        <taxon>Eukaryota</taxon>
        <taxon>Fungi</taxon>
        <taxon>Dikarya</taxon>
        <taxon>Ascomycota</taxon>
        <taxon>Pezizomycotina</taxon>
        <taxon>Dothideomycetes</taxon>
        <taxon>Pleosporomycetidae</taxon>
        <taxon>Pleosporales</taxon>
        <taxon>Massarineae</taxon>
        <taxon>Periconiaceae</taxon>
        <taxon>Periconia</taxon>
    </lineage>
</organism>
<keyword evidence="3" id="KW-0732">Signal</keyword>
<dbReference type="OrthoDB" id="5361565at2759"/>
<name>A0A9W4UNI9_9PLEO</name>
<protein>
    <recommendedName>
        <fullName evidence="6">Peptidase A1 domain-containing protein</fullName>
    </recommendedName>
</protein>
<dbReference type="SUPFAM" id="SSF50630">
    <property type="entry name" value="Acid proteases"/>
    <property type="match status" value="1"/>
</dbReference>
<feature type="region of interest" description="Disordered" evidence="1">
    <location>
        <begin position="564"/>
        <end position="583"/>
    </location>
</feature>
<evidence type="ECO:0008006" key="6">
    <source>
        <dbReference type="Google" id="ProtNLM"/>
    </source>
</evidence>
<proteinExistence type="predicted"/>
<keyword evidence="2" id="KW-1133">Transmembrane helix</keyword>
<keyword evidence="2" id="KW-0472">Membrane</keyword>
<evidence type="ECO:0000256" key="1">
    <source>
        <dbReference type="SAM" id="MobiDB-lite"/>
    </source>
</evidence>
<feature type="signal peptide" evidence="3">
    <location>
        <begin position="1"/>
        <end position="26"/>
    </location>
</feature>
<keyword evidence="2" id="KW-0812">Transmembrane</keyword>
<evidence type="ECO:0000256" key="3">
    <source>
        <dbReference type="SAM" id="SignalP"/>
    </source>
</evidence>
<reference evidence="4" key="1">
    <citation type="submission" date="2023-01" db="EMBL/GenBank/DDBJ databases">
        <authorList>
            <person name="Van Ghelder C."/>
            <person name="Rancurel C."/>
        </authorList>
    </citation>
    <scope>NUCLEOTIDE SEQUENCE</scope>
    <source>
        <strain evidence="4">CNCM I-4278</strain>
    </source>
</reference>
<dbReference type="InterPro" id="IPR021109">
    <property type="entry name" value="Peptidase_aspartic_dom_sf"/>
</dbReference>
<feature type="region of interest" description="Disordered" evidence="1">
    <location>
        <begin position="437"/>
        <end position="464"/>
    </location>
</feature>
<dbReference type="Proteomes" id="UP001152607">
    <property type="component" value="Unassembled WGS sequence"/>
</dbReference>
<feature type="transmembrane region" description="Helical" evidence="2">
    <location>
        <begin position="487"/>
        <end position="510"/>
    </location>
</feature>
<feature type="compositionally biased region" description="Low complexity" evidence="1">
    <location>
        <begin position="439"/>
        <end position="452"/>
    </location>
</feature>
<keyword evidence="5" id="KW-1185">Reference proteome</keyword>
<dbReference type="Gene3D" id="2.40.70.10">
    <property type="entry name" value="Acid Proteases"/>
    <property type="match status" value="1"/>
</dbReference>
<gene>
    <name evidence="4" type="ORF">PDIGIT_LOCUS12407</name>
</gene>
<feature type="region of interest" description="Disordered" evidence="1">
    <location>
        <begin position="591"/>
        <end position="615"/>
    </location>
</feature>
<sequence>MRPLIFILYTASVFLFPATSIAESCAAPPLNIPLRNVSTAPGLLHIGIPIDFGSTRQIVALTPSLQLDNTFIPRYTNTCVHNDVSTGARRATPLVLRRDGYPGRLEELGTTSSNASNTDTTNWWVECADMYGGGYDPSLSQTLHDTRTNNNSDSEPWFATIKHTSWTFVTEQFAFSDYLSVYTATNEALPPKTNTTTSFILSNVNAQFGSLGASLLGLTPSSTLLRSLHADKLIPSTSWSLTNSSLCLGCIDTKSSQGDFHTFKPANRTANPKLPCLLQTTIEALNWHPDPTVEGVSLITSAFTACIDPGVTFLVLPPSVRQSFTKVLGREVAAEYNDETAFKGAPPNASGIGLLTVRVEGGLEVNVSIAGAASKATASTPTAADLDHDSQQRWRIPIGKGAWGAYGEETWVLGKPFTDALVLRWDAETQEFGLANRNPSFSLLPPTSSSSPAEHRDDDDEDTIKPLGCTSFPSIDKLVSTSPSTGIVVGTAIGGLVGGIVFAMAGLFFFRRGVKGARKKYEPLTGGAPTAAADNVSLRTLQSQQHLVEHRHYSAGSWGGGAYGAGPLSPPPPSLRGSFVSGKSVGEVSADDGAIYEAPEGGTGVPTKRGQVELS</sequence>
<evidence type="ECO:0000313" key="4">
    <source>
        <dbReference type="EMBL" id="CAI6339255.1"/>
    </source>
</evidence>